<organism evidence="2 3">
    <name type="scientific">Pseudochrobactrum asaccharolyticum</name>
    <dbReference type="NCBI Taxonomy" id="354351"/>
    <lineage>
        <taxon>Bacteria</taxon>
        <taxon>Pseudomonadati</taxon>
        <taxon>Pseudomonadota</taxon>
        <taxon>Alphaproteobacteria</taxon>
        <taxon>Hyphomicrobiales</taxon>
        <taxon>Brucellaceae</taxon>
        <taxon>Pseudochrobactrum</taxon>
    </lineage>
</organism>
<comment type="caution">
    <text evidence="2">The sequence shown here is derived from an EMBL/GenBank/DDBJ whole genome shotgun (WGS) entry which is preliminary data.</text>
</comment>
<protein>
    <submittedName>
        <fullName evidence="2">Uncharacterized protein</fullName>
    </submittedName>
</protein>
<name>A0A366E848_9HYPH</name>
<feature type="compositionally biased region" description="Basic and acidic residues" evidence="1">
    <location>
        <begin position="21"/>
        <end position="37"/>
    </location>
</feature>
<dbReference type="Proteomes" id="UP000252893">
    <property type="component" value="Unassembled WGS sequence"/>
</dbReference>
<evidence type="ECO:0000313" key="3">
    <source>
        <dbReference type="Proteomes" id="UP000252893"/>
    </source>
</evidence>
<evidence type="ECO:0000313" key="2">
    <source>
        <dbReference type="EMBL" id="RBO98477.1"/>
    </source>
</evidence>
<dbReference type="AlphaFoldDB" id="A0A366E848"/>
<keyword evidence="3" id="KW-1185">Reference proteome</keyword>
<accession>A0A366E848</accession>
<dbReference type="EMBL" id="QNRH01000001">
    <property type="protein sequence ID" value="RBO98477.1"/>
    <property type="molecule type" value="Genomic_DNA"/>
</dbReference>
<proteinExistence type="predicted"/>
<evidence type="ECO:0000256" key="1">
    <source>
        <dbReference type="SAM" id="MobiDB-lite"/>
    </source>
</evidence>
<sequence>MPDLLLELFSEEIPAQPSARNEVRTDNTKNKHAEGAR</sequence>
<feature type="region of interest" description="Disordered" evidence="1">
    <location>
        <begin position="9"/>
        <end position="37"/>
    </location>
</feature>
<reference evidence="2 3" key="1">
    <citation type="submission" date="2018-06" db="EMBL/GenBank/DDBJ databases">
        <title>Genomic Encyclopedia of Type Strains, Phase IV (KMG-IV): sequencing the most valuable type-strain genomes for metagenomic binning, comparative biology and taxonomic classification.</title>
        <authorList>
            <person name="Goeker M."/>
        </authorList>
    </citation>
    <scope>NUCLEOTIDE SEQUENCE [LARGE SCALE GENOMIC DNA]</scope>
    <source>
        <strain evidence="2 3">DSM 25619</strain>
    </source>
</reference>
<gene>
    <name evidence="2" type="ORF">DFR47_10173</name>
</gene>